<dbReference type="AlphaFoldDB" id="Q3SMM3"/>
<proteinExistence type="predicted"/>
<feature type="domain" description="Thioredoxin-like fold" evidence="1">
    <location>
        <begin position="15"/>
        <end position="83"/>
    </location>
</feature>
<evidence type="ECO:0000259" key="1">
    <source>
        <dbReference type="Pfam" id="PF13192"/>
    </source>
</evidence>
<dbReference type="InterPro" id="IPR036249">
    <property type="entry name" value="Thioredoxin-like_sf"/>
</dbReference>
<sequence>MSLPSGNAPDALLLLSTHCPHCPAVLAALADLVKQGVVGRLEAVNLEQHPEVGQALGVRSVPWIRIGRIELSGVHGKAELATWAAKADSEAGIADWFHQLLKEGQLPRAQATIEADPALLAAVLPIVGNVDASLNVRLGAGALLEQFAGTTALRVLLPRLGELSQHPDARVRADACHYLGLTADAAAKPWLDARVEDDDADVREIAADSLQAIAGGST</sequence>
<dbReference type="SUPFAM" id="SSF48371">
    <property type="entry name" value="ARM repeat"/>
    <property type="match status" value="1"/>
</dbReference>
<dbReference type="InterPro" id="IPR016024">
    <property type="entry name" value="ARM-type_fold"/>
</dbReference>
<dbReference type="Pfam" id="PF13192">
    <property type="entry name" value="Thioredoxin_3"/>
    <property type="match status" value="1"/>
</dbReference>
<dbReference type="Pfam" id="PF13646">
    <property type="entry name" value="HEAT_2"/>
    <property type="match status" value="1"/>
</dbReference>
<dbReference type="HOGENOM" id="CLU_1282663_0_0_4"/>
<dbReference type="Gene3D" id="3.40.30.10">
    <property type="entry name" value="Glutaredoxin"/>
    <property type="match status" value="1"/>
</dbReference>
<reference evidence="2 3" key="1">
    <citation type="journal article" date="2006" name="J. Bacteriol.">
        <title>The genome sequence of the obligately chemolithoautotrophic, facultatively anaerobic bacterium Thiobacillus denitrificans.</title>
        <authorList>
            <person name="Beller H.R."/>
            <person name="Chain P.S."/>
            <person name="Letain T.E."/>
            <person name="Chakicherla A."/>
            <person name="Larimer F.W."/>
            <person name="Richardson P.M."/>
            <person name="Coleman M.A."/>
            <person name="Wood A.P."/>
            <person name="Kelly D.P."/>
        </authorList>
    </citation>
    <scope>NUCLEOTIDE SEQUENCE [LARGE SCALE GENOMIC DNA]</scope>
    <source>
        <strain evidence="2 3">ATCC 25259</strain>
    </source>
</reference>
<dbReference type="OrthoDB" id="8560116at2"/>
<dbReference type="KEGG" id="tbd:Tbd_0067"/>
<dbReference type="InterPro" id="IPR011989">
    <property type="entry name" value="ARM-like"/>
</dbReference>
<dbReference type="SUPFAM" id="SSF52833">
    <property type="entry name" value="Thioredoxin-like"/>
    <property type="match status" value="1"/>
</dbReference>
<dbReference type="Proteomes" id="UP000008291">
    <property type="component" value="Chromosome"/>
</dbReference>
<evidence type="ECO:0000313" key="3">
    <source>
        <dbReference type="Proteomes" id="UP000008291"/>
    </source>
</evidence>
<dbReference type="EMBL" id="CP000116">
    <property type="protein sequence ID" value="AAZ96020.1"/>
    <property type="molecule type" value="Genomic_DNA"/>
</dbReference>
<dbReference type="eggNOG" id="COG1413">
    <property type="taxonomic scope" value="Bacteria"/>
</dbReference>
<dbReference type="eggNOG" id="COG0526">
    <property type="taxonomic scope" value="Bacteria"/>
</dbReference>
<dbReference type="InterPro" id="IPR012336">
    <property type="entry name" value="Thioredoxin-like_fold"/>
</dbReference>
<gene>
    <name evidence="2" type="ordered locus">Tbd_0067</name>
</gene>
<accession>Q3SMM3</accession>
<evidence type="ECO:0000313" key="2">
    <source>
        <dbReference type="EMBL" id="AAZ96020.1"/>
    </source>
</evidence>
<dbReference type="Gene3D" id="1.25.10.10">
    <property type="entry name" value="Leucine-rich Repeat Variant"/>
    <property type="match status" value="1"/>
</dbReference>
<dbReference type="STRING" id="292415.Tbd_0067"/>
<keyword evidence="3" id="KW-1185">Reference proteome</keyword>
<protein>
    <recommendedName>
        <fullName evidence="1">Thioredoxin-like fold domain-containing protein</fullName>
    </recommendedName>
</protein>
<dbReference type="RefSeq" id="WP_011310580.1">
    <property type="nucleotide sequence ID" value="NC_007404.1"/>
</dbReference>
<organism evidence="2 3">
    <name type="scientific">Thiobacillus denitrificans (strain ATCC 25259 / T1)</name>
    <dbReference type="NCBI Taxonomy" id="292415"/>
    <lineage>
        <taxon>Bacteria</taxon>
        <taxon>Pseudomonadati</taxon>
        <taxon>Pseudomonadota</taxon>
        <taxon>Betaproteobacteria</taxon>
        <taxon>Nitrosomonadales</taxon>
        <taxon>Thiobacillaceae</taxon>
        <taxon>Thiobacillus</taxon>
    </lineage>
</organism>
<name>Q3SMM3_THIDA</name>